<dbReference type="Proteomes" id="UP000887568">
    <property type="component" value="Unplaced"/>
</dbReference>
<dbReference type="OrthoDB" id="10134841at2759"/>
<evidence type="ECO:0000256" key="1">
    <source>
        <dbReference type="SAM" id="SignalP"/>
    </source>
</evidence>
<feature type="signal peptide" evidence="1">
    <location>
        <begin position="1"/>
        <end position="20"/>
    </location>
</feature>
<keyword evidence="1" id="KW-0732">Signal</keyword>
<accession>A0A914AX38</accession>
<dbReference type="InterPro" id="IPR016186">
    <property type="entry name" value="C-type_lectin-like/link_sf"/>
</dbReference>
<evidence type="ECO:0000313" key="3">
    <source>
        <dbReference type="Proteomes" id="UP000887568"/>
    </source>
</evidence>
<organism evidence="2 3">
    <name type="scientific">Patiria miniata</name>
    <name type="common">Bat star</name>
    <name type="synonym">Asterina miniata</name>
    <dbReference type="NCBI Taxonomy" id="46514"/>
    <lineage>
        <taxon>Eukaryota</taxon>
        <taxon>Metazoa</taxon>
        <taxon>Echinodermata</taxon>
        <taxon>Eleutherozoa</taxon>
        <taxon>Asterozoa</taxon>
        <taxon>Asteroidea</taxon>
        <taxon>Valvatacea</taxon>
        <taxon>Valvatida</taxon>
        <taxon>Asterinidae</taxon>
        <taxon>Patiria</taxon>
    </lineage>
</organism>
<keyword evidence="3" id="KW-1185">Reference proteome</keyword>
<proteinExistence type="predicted"/>
<evidence type="ECO:0000313" key="2">
    <source>
        <dbReference type="EnsemblMetazoa" id="XP_038068089.1"/>
    </source>
</evidence>
<sequence>MKSVIVFLAVFAVTSLKTEAVIKNCPQWTTYNEDTSVYSVCMSAYNLNYNGGRSFCKSRGGVLCSLKQLAKLYELGARDERWGLTRDTERDARMMPCNNYTMCECFNKAAAQPYFPNTPRPSYWQEVFCCKFF</sequence>
<name>A0A914AX38_PATMI</name>
<reference evidence="2" key="1">
    <citation type="submission" date="2022-11" db="UniProtKB">
        <authorList>
            <consortium name="EnsemblMetazoa"/>
        </authorList>
    </citation>
    <scope>IDENTIFICATION</scope>
</reference>
<feature type="chain" id="PRO_5037020456" evidence="1">
    <location>
        <begin position="21"/>
        <end position="133"/>
    </location>
</feature>
<dbReference type="AlphaFoldDB" id="A0A914AX38"/>
<dbReference type="GeneID" id="119737667"/>
<dbReference type="EnsemblMetazoa" id="XM_038212161.1">
    <property type="protein sequence ID" value="XP_038068089.1"/>
    <property type="gene ID" value="LOC119737667"/>
</dbReference>
<protein>
    <submittedName>
        <fullName evidence="2">Uncharacterized protein</fullName>
    </submittedName>
</protein>
<dbReference type="Gene3D" id="3.10.100.10">
    <property type="entry name" value="Mannose-Binding Protein A, subunit A"/>
    <property type="match status" value="1"/>
</dbReference>
<dbReference type="RefSeq" id="XP_038068089.1">
    <property type="nucleotide sequence ID" value="XM_038212161.1"/>
</dbReference>